<name>A0A2K9H9H5_9BACT</name>
<proteinExistence type="predicted"/>
<dbReference type="InterPro" id="IPR038691">
    <property type="entry name" value="ComJ_sf"/>
</dbReference>
<keyword evidence="2" id="KW-1185">Reference proteome</keyword>
<dbReference type="Pfam" id="PF11033">
    <property type="entry name" value="ComJ"/>
    <property type="match status" value="1"/>
</dbReference>
<accession>A0A2K9H9H5</accession>
<dbReference type="Gene3D" id="2.60.34.30">
    <property type="entry name" value="Competence, DNA-entry nuclease inhibitor, ComJ"/>
    <property type="match status" value="1"/>
</dbReference>
<gene>
    <name evidence="1" type="ORF">SAMN06265364_1695</name>
</gene>
<protein>
    <submittedName>
        <fullName evidence="1">Competence protein J (ComJ)</fullName>
    </submittedName>
</protein>
<dbReference type="RefSeq" id="WP_089367336.1">
    <property type="nucleotide sequence ID" value="NZ_CP023863.1"/>
</dbReference>
<dbReference type="InterPro" id="IPR020354">
    <property type="entry name" value="Competence_nuclease_inhibitor"/>
</dbReference>
<dbReference type="AlphaFoldDB" id="A0A2K9H9H5"/>
<evidence type="ECO:0000313" key="1">
    <source>
        <dbReference type="EMBL" id="SNS19747.1"/>
    </source>
</evidence>
<dbReference type="Proteomes" id="UP000198427">
    <property type="component" value="Unassembled WGS sequence"/>
</dbReference>
<dbReference type="KEGG" id="pje:CRM71_08125"/>
<sequence length="181" mass="21249">MIKENILVSHNQIIIRSVPFNEDIQKWNEDSLDKGIIWNKNYIVLDPLVDDTFGCWFLIDMTEELLPSETSIRSAIIPFEVTNETDLSINTVSESVKLYKNLAISIEEQQNKGIYFPLNTLQSYRFEEGSYSMLFEICIGKPTDDTEEDEVYYRFIFKKEPYPVFKVLKDDPYGWNTQFSL</sequence>
<comment type="caution">
    <text evidence="1">The sequence shown here is derived from an EMBL/GenBank/DDBJ whole genome shotgun (WGS) entry which is preliminary data.</text>
</comment>
<dbReference type="GeneID" id="94029370"/>
<evidence type="ECO:0000313" key="2">
    <source>
        <dbReference type="Proteomes" id="UP000198427"/>
    </source>
</evidence>
<reference evidence="1 2" key="1">
    <citation type="submission" date="2017-06" db="EMBL/GenBank/DDBJ databases">
        <authorList>
            <person name="Varghese N."/>
            <person name="Submissions S."/>
        </authorList>
    </citation>
    <scope>NUCLEOTIDE SEQUENCE [LARGE SCALE GENOMIC DNA]</scope>
    <source>
        <strain evidence="1 2">DSM 26989</strain>
    </source>
</reference>
<dbReference type="EMBL" id="FZNZ01000069">
    <property type="protein sequence ID" value="SNS19747.1"/>
    <property type="molecule type" value="Genomic_DNA"/>
</dbReference>
<organism evidence="1 2">
    <name type="scientific">Prevotella jejuni</name>
    <dbReference type="NCBI Taxonomy" id="1177574"/>
    <lineage>
        <taxon>Bacteria</taxon>
        <taxon>Pseudomonadati</taxon>
        <taxon>Bacteroidota</taxon>
        <taxon>Bacteroidia</taxon>
        <taxon>Bacteroidales</taxon>
        <taxon>Prevotellaceae</taxon>
        <taxon>Prevotella</taxon>
    </lineage>
</organism>
<dbReference type="OrthoDB" id="5114501at2"/>